<reference evidence="1" key="1">
    <citation type="journal article" date="2021" name="PeerJ">
        <title>Extensive microbial diversity within the chicken gut microbiome revealed by metagenomics and culture.</title>
        <authorList>
            <person name="Gilroy R."/>
            <person name="Ravi A."/>
            <person name="Getino M."/>
            <person name="Pursley I."/>
            <person name="Horton D.L."/>
            <person name="Alikhan N.F."/>
            <person name="Baker D."/>
            <person name="Gharbi K."/>
            <person name="Hall N."/>
            <person name="Watson M."/>
            <person name="Adriaenssens E.M."/>
            <person name="Foster-Nyarko E."/>
            <person name="Jarju S."/>
            <person name="Secka A."/>
            <person name="Antonio M."/>
            <person name="Oren A."/>
            <person name="Chaudhuri R.R."/>
            <person name="La Ragione R."/>
            <person name="Hildebrand F."/>
            <person name="Pallen M.J."/>
        </authorList>
    </citation>
    <scope>NUCLEOTIDE SEQUENCE</scope>
    <source>
        <strain evidence="1">ChiHjej13B12-4958</strain>
    </source>
</reference>
<dbReference type="InterPro" id="IPR043504">
    <property type="entry name" value="Peptidase_S1_PA_chymotrypsin"/>
</dbReference>
<organism evidence="1 2">
    <name type="scientific">Candidatus Corynebacterium faecigallinarum</name>
    <dbReference type="NCBI Taxonomy" id="2838528"/>
    <lineage>
        <taxon>Bacteria</taxon>
        <taxon>Bacillati</taxon>
        <taxon>Actinomycetota</taxon>
        <taxon>Actinomycetes</taxon>
        <taxon>Mycobacteriales</taxon>
        <taxon>Corynebacteriaceae</taxon>
        <taxon>Corynebacterium</taxon>
    </lineage>
</organism>
<protein>
    <submittedName>
        <fullName evidence="1">S1 family peptidase</fullName>
    </submittedName>
</protein>
<dbReference type="PROSITE" id="PS00134">
    <property type="entry name" value="TRYPSIN_HIS"/>
    <property type="match status" value="1"/>
</dbReference>
<dbReference type="InterPro" id="IPR018114">
    <property type="entry name" value="TRYPSIN_HIS"/>
</dbReference>
<dbReference type="SUPFAM" id="SSF50494">
    <property type="entry name" value="Trypsin-like serine proteases"/>
    <property type="match status" value="1"/>
</dbReference>
<accession>A0A9D2QF88</accession>
<sequence>MAVVAGGAVAAPAATGATSTHAGAGIIVTDEHGAGGLCTLNSVTEKNGDFYGMTAGHCLNPTELGATPEKVTTESGQLLADKEDIAAGGYVSGGSASPFDPNAPLDDFGWFRLDESVTAKASSVSSTANTGIPLLDDALRGHSMPLGEPVPVSQNLVGRIVCKDGTMTGRTCGPVLDVNVRSQEVTALIPAIAGDSGSPLHIAGRDGKRHIVGSLSNGTPVLFNTFDGTREHLPKVGA</sequence>
<proteinExistence type="predicted"/>
<gene>
    <name evidence="1" type="ORF">H9751_11475</name>
</gene>
<evidence type="ECO:0000313" key="1">
    <source>
        <dbReference type="EMBL" id="HJC86133.1"/>
    </source>
</evidence>
<dbReference type="Proteomes" id="UP000823858">
    <property type="component" value="Unassembled WGS sequence"/>
</dbReference>
<name>A0A9D2QF88_9CORY</name>
<dbReference type="Gene3D" id="2.40.10.10">
    <property type="entry name" value="Trypsin-like serine proteases"/>
    <property type="match status" value="1"/>
</dbReference>
<evidence type="ECO:0000313" key="2">
    <source>
        <dbReference type="Proteomes" id="UP000823858"/>
    </source>
</evidence>
<dbReference type="AlphaFoldDB" id="A0A9D2QF88"/>
<comment type="caution">
    <text evidence="1">The sequence shown here is derived from an EMBL/GenBank/DDBJ whole genome shotgun (WGS) entry which is preliminary data.</text>
</comment>
<dbReference type="GO" id="GO:0004252">
    <property type="term" value="F:serine-type endopeptidase activity"/>
    <property type="evidence" value="ECO:0007669"/>
    <property type="project" value="InterPro"/>
</dbReference>
<reference evidence="1" key="2">
    <citation type="submission" date="2021-04" db="EMBL/GenBank/DDBJ databases">
        <authorList>
            <person name="Gilroy R."/>
        </authorList>
    </citation>
    <scope>NUCLEOTIDE SEQUENCE</scope>
    <source>
        <strain evidence="1">ChiHjej13B12-4958</strain>
    </source>
</reference>
<dbReference type="GO" id="GO:0006508">
    <property type="term" value="P:proteolysis"/>
    <property type="evidence" value="ECO:0007669"/>
    <property type="project" value="InterPro"/>
</dbReference>
<dbReference type="EMBL" id="DWVP01000024">
    <property type="protein sequence ID" value="HJC86133.1"/>
    <property type="molecule type" value="Genomic_DNA"/>
</dbReference>
<dbReference type="InterPro" id="IPR009003">
    <property type="entry name" value="Peptidase_S1_PA"/>
</dbReference>